<dbReference type="Gene3D" id="3.30.565.10">
    <property type="entry name" value="Histidine kinase-like ATPase, C-terminal domain"/>
    <property type="match status" value="1"/>
</dbReference>
<evidence type="ECO:0000313" key="4">
    <source>
        <dbReference type="EMBL" id="RHK41784.1"/>
    </source>
</evidence>
<keyword evidence="1" id="KW-0812">Transmembrane</keyword>
<dbReference type="PANTHER" id="PTHR40448:SF1">
    <property type="entry name" value="TWO-COMPONENT SENSOR HISTIDINE KINASE"/>
    <property type="match status" value="1"/>
</dbReference>
<dbReference type="AlphaFoldDB" id="A0A415GAU8"/>
<evidence type="ECO:0000313" key="5">
    <source>
        <dbReference type="Proteomes" id="UP000283497"/>
    </source>
</evidence>
<dbReference type="CDD" id="cd16935">
    <property type="entry name" value="HATPase_AgrC-ComD-like"/>
    <property type="match status" value="1"/>
</dbReference>
<keyword evidence="6" id="KW-1185">Reference proteome</keyword>
<dbReference type="InterPro" id="IPR032834">
    <property type="entry name" value="NatK-like_C"/>
</dbReference>
<keyword evidence="1" id="KW-1133">Transmembrane helix</keyword>
<keyword evidence="4" id="KW-0547">Nucleotide-binding</keyword>
<keyword evidence="4" id="KW-0067">ATP-binding</keyword>
<evidence type="ECO:0000313" key="6">
    <source>
        <dbReference type="Proteomes" id="UP000284621"/>
    </source>
</evidence>
<protein>
    <submittedName>
        <fullName evidence="4">ATP-binding protein</fullName>
    </submittedName>
</protein>
<dbReference type="PANTHER" id="PTHR40448">
    <property type="entry name" value="TWO-COMPONENT SENSOR HISTIDINE KINASE"/>
    <property type="match status" value="1"/>
</dbReference>
<feature type="transmembrane region" description="Helical" evidence="1">
    <location>
        <begin position="89"/>
        <end position="112"/>
    </location>
</feature>
<dbReference type="RefSeq" id="WP_118313923.1">
    <property type="nucleotide sequence ID" value="NZ_CABJFJ010000016.1"/>
</dbReference>
<name>A0A415GAU8_9FIRM</name>
<dbReference type="SUPFAM" id="SSF55874">
    <property type="entry name" value="ATPase domain of HSP90 chaperone/DNA topoisomerase II/histidine kinase"/>
    <property type="match status" value="1"/>
</dbReference>
<evidence type="ECO:0000259" key="2">
    <source>
        <dbReference type="Pfam" id="PF14501"/>
    </source>
</evidence>
<dbReference type="GO" id="GO:0042802">
    <property type="term" value="F:identical protein binding"/>
    <property type="evidence" value="ECO:0007669"/>
    <property type="project" value="TreeGrafter"/>
</dbReference>
<feature type="domain" description="Sensor histidine kinase NatK-like C-terminal" evidence="2">
    <location>
        <begin position="331"/>
        <end position="434"/>
    </location>
</feature>
<feature type="transmembrane region" description="Helical" evidence="1">
    <location>
        <begin position="64"/>
        <end position="82"/>
    </location>
</feature>
<dbReference type="EMBL" id="QSID01000016">
    <property type="protein sequence ID" value="RHC61735.1"/>
    <property type="molecule type" value="Genomic_DNA"/>
</dbReference>
<sequence length="437" mass="50154">MIGVHIIAEWLAAFIESILYFKIVSVIFETQFSKKKQIKFGLFLSAFIAIGIVMLNMVDLSISLPTLGYAAISYTLGGKILYRGRFSEFLLIAIGYIAFLTGMDMGTVFLMTKLGMTSVIEIVLSDFGIERIIFIVFIKLVECLLVCLFCEIIKKDAEKKNKSGITITVICLVVGSIGGVYWIVSSQILLGIRLDFLQMLLGISGVLLAGVVYLFLRMRENRKEQEYIEQKNHFLEQNYLVAKESYESNAKLYHDMWNHFLLIQKYLEKGQIAEAQKYLLKLIGNHTEYMIEVRTGIEAVDYILSQKEKWASEKGIDMSIHAEYPKNCRIDPVDLCTILTNLLDNAIEACERCSPEIERKIKLTIRRIHQFIIIKIENSSSTTPTIRNEKMMTTKINKSMHGWGIQNVKSAVEKYHGVMEYDYKNKIFTMNVMLFYE</sequence>
<feature type="transmembrane region" description="Helical" evidence="1">
    <location>
        <begin position="196"/>
        <end position="216"/>
    </location>
</feature>
<dbReference type="Proteomes" id="UP000284621">
    <property type="component" value="Unassembled WGS sequence"/>
</dbReference>
<evidence type="ECO:0000313" key="3">
    <source>
        <dbReference type="EMBL" id="RHC61735.1"/>
    </source>
</evidence>
<feature type="transmembrane region" description="Helical" evidence="1">
    <location>
        <begin position="40"/>
        <end position="58"/>
    </location>
</feature>
<dbReference type="InterPro" id="IPR036890">
    <property type="entry name" value="HATPase_C_sf"/>
</dbReference>
<evidence type="ECO:0000256" key="1">
    <source>
        <dbReference type="SAM" id="Phobius"/>
    </source>
</evidence>
<keyword evidence="1" id="KW-0472">Membrane</keyword>
<reference evidence="5 6" key="1">
    <citation type="submission" date="2018-08" db="EMBL/GenBank/DDBJ databases">
        <title>A genome reference for cultivated species of the human gut microbiota.</title>
        <authorList>
            <person name="Zou Y."/>
            <person name="Xue W."/>
            <person name="Luo G."/>
        </authorList>
    </citation>
    <scope>NUCLEOTIDE SEQUENCE [LARGE SCALE GENOMIC DNA]</scope>
    <source>
        <strain evidence="4 5">AF45-14BH</strain>
        <strain evidence="3 6">AM34-3LB</strain>
    </source>
</reference>
<feature type="transmembrane region" description="Helical" evidence="1">
    <location>
        <begin position="132"/>
        <end position="153"/>
    </location>
</feature>
<accession>A0A415GAU8</accession>
<dbReference type="Proteomes" id="UP000283497">
    <property type="component" value="Unassembled WGS sequence"/>
</dbReference>
<dbReference type="EMBL" id="QRNJ01000003">
    <property type="protein sequence ID" value="RHK41784.1"/>
    <property type="molecule type" value="Genomic_DNA"/>
</dbReference>
<dbReference type="GO" id="GO:0005524">
    <property type="term" value="F:ATP binding"/>
    <property type="evidence" value="ECO:0007669"/>
    <property type="project" value="UniProtKB-KW"/>
</dbReference>
<gene>
    <name evidence="4" type="ORF">DW068_01525</name>
    <name evidence="3" type="ORF">DW833_12650</name>
</gene>
<organism evidence="4 5">
    <name type="scientific">Anaerobutyricum hallii</name>
    <dbReference type="NCBI Taxonomy" id="39488"/>
    <lineage>
        <taxon>Bacteria</taxon>
        <taxon>Bacillati</taxon>
        <taxon>Bacillota</taxon>
        <taxon>Clostridia</taxon>
        <taxon>Lachnospirales</taxon>
        <taxon>Lachnospiraceae</taxon>
        <taxon>Anaerobutyricum</taxon>
    </lineage>
</organism>
<dbReference type="Pfam" id="PF14501">
    <property type="entry name" value="HATPase_c_5"/>
    <property type="match status" value="1"/>
</dbReference>
<comment type="caution">
    <text evidence="4">The sequence shown here is derived from an EMBL/GenBank/DDBJ whole genome shotgun (WGS) entry which is preliminary data.</text>
</comment>
<feature type="transmembrane region" description="Helical" evidence="1">
    <location>
        <begin position="165"/>
        <end position="184"/>
    </location>
</feature>
<proteinExistence type="predicted"/>
<feature type="transmembrane region" description="Helical" evidence="1">
    <location>
        <begin position="6"/>
        <end position="28"/>
    </location>
</feature>